<dbReference type="PANTHER" id="PTHR48041">
    <property type="entry name" value="ABC TRANSPORTER G FAMILY MEMBER 28"/>
    <property type="match status" value="1"/>
</dbReference>
<feature type="domain" description="ABC transporter" evidence="9">
    <location>
        <begin position="23"/>
        <end position="267"/>
    </location>
</feature>
<evidence type="ECO:0000259" key="9">
    <source>
        <dbReference type="PROSITE" id="PS50893"/>
    </source>
</evidence>
<evidence type="ECO:0000313" key="11">
    <source>
        <dbReference type="Proteomes" id="UP000009168"/>
    </source>
</evidence>
<evidence type="ECO:0000256" key="1">
    <source>
        <dbReference type="ARBA" id="ARBA00004141"/>
    </source>
</evidence>
<keyword evidence="2" id="KW-0813">Transport</keyword>
<protein>
    <submittedName>
        <fullName evidence="10">ABC-type transport system protein</fullName>
    </submittedName>
</protein>
<dbReference type="Pfam" id="PF00005">
    <property type="entry name" value="ABC_tran"/>
    <property type="match status" value="1"/>
</dbReference>
<dbReference type="InParanoid" id="Q22D54"/>
<dbReference type="Proteomes" id="UP000009168">
    <property type="component" value="Unassembled WGS sequence"/>
</dbReference>
<dbReference type="Pfam" id="PF01061">
    <property type="entry name" value="ABC2_membrane"/>
    <property type="match status" value="1"/>
</dbReference>
<evidence type="ECO:0000256" key="5">
    <source>
        <dbReference type="ARBA" id="ARBA00022840"/>
    </source>
</evidence>
<dbReference type="InterPro" id="IPR027417">
    <property type="entry name" value="P-loop_NTPase"/>
</dbReference>
<keyword evidence="3 8" id="KW-0812">Transmembrane</keyword>
<dbReference type="Pfam" id="PF19055">
    <property type="entry name" value="ABC2_membrane_7"/>
    <property type="match status" value="1"/>
</dbReference>
<dbReference type="InterPro" id="IPR050352">
    <property type="entry name" value="ABCG_transporters"/>
</dbReference>
<dbReference type="GO" id="GO:0016887">
    <property type="term" value="F:ATP hydrolysis activity"/>
    <property type="evidence" value="ECO:0007669"/>
    <property type="project" value="InterPro"/>
</dbReference>
<keyword evidence="7 8" id="KW-0472">Membrane</keyword>
<evidence type="ECO:0000256" key="8">
    <source>
        <dbReference type="SAM" id="Phobius"/>
    </source>
</evidence>
<dbReference type="InterPro" id="IPR003439">
    <property type="entry name" value="ABC_transporter-like_ATP-bd"/>
</dbReference>
<dbReference type="Gene3D" id="3.40.50.300">
    <property type="entry name" value="P-loop containing nucleotide triphosphate hydrolases"/>
    <property type="match status" value="1"/>
</dbReference>
<dbReference type="PANTHER" id="PTHR48041:SF139">
    <property type="entry name" value="PROTEIN SCARLET"/>
    <property type="match status" value="1"/>
</dbReference>
<dbReference type="GeneID" id="7823441"/>
<dbReference type="PROSITE" id="PS00211">
    <property type="entry name" value="ABC_TRANSPORTER_1"/>
    <property type="match status" value="1"/>
</dbReference>
<name>Q22D54_TETTS</name>
<proteinExistence type="predicted"/>
<comment type="subcellular location">
    <subcellularLocation>
        <location evidence="1">Membrane</location>
        <topology evidence="1">Multi-pass membrane protein</topology>
    </subcellularLocation>
</comment>
<dbReference type="GO" id="GO:0005524">
    <property type="term" value="F:ATP binding"/>
    <property type="evidence" value="ECO:0007669"/>
    <property type="project" value="UniProtKB-KW"/>
</dbReference>
<dbReference type="STRING" id="312017.Q22D54"/>
<keyword evidence="4" id="KW-0547">Nucleotide-binding</keyword>
<accession>Q22D54</accession>
<evidence type="ECO:0000313" key="10">
    <source>
        <dbReference type="EMBL" id="EAR83199.2"/>
    </source>
</evidence>
<organism evidence="10 11">
    <name type="scientific">Tetrahymena thermophila (strain SB210)</name>
    <dbReference type="NCBI Taxonomy" id="312017"/>
    <lineage>
        <taxon>Eukaryota</taxon>
        <taxon>Sar</taxon>
        <taxon>Alveolata</taxon>
        <taxon>Ciliophora</taxon>
        <taxon>Intramacronucleata</taxon>
        <taxon>Oligohymenophorea</taxon>
        <taxon>Hymenostomatida</taxon>
        <taxon>Tetrahymenina</taxon>
        <taxon>Tetrahymenidae</taxon>
        <taxon>Tetrahymena</taxon>
    </lineage>
</organism>
<reference evidence="11" key="1">
    <citation type="journal article" date="2006" name="PLoS Biol.">
        <title>Macronuclear genome sequence of the ciliate Tetrahymena thermophila, a model eukaryote.</title>
        <authorList>
            <person name="Eisen J.A."/>
            <person name="Coyne R.S."/>
            <person name="Wu M."/>
            <person name="Wu D."/>
            <person name="Thiagarajan M."/>
            <person name="Wortman J.R."/>
            <person name="Badger J.H."/>
            <person name="Ren Q."/>
            <person name="Amedeo P."/>
            <person name="Jones K.M."/>
            <person name="Tallon L.J."/>
            <person name="Delcher A.L."/>
            <person name="Salzberg S.L."/>
            <person name="Silva J.C."/>
            <person name="Haas B.J."/>
            <person name="Majoros W.H."/>
            <person name="Farzad M."/>
            <person name="Carlton J.M."/>
            <person name="Smith R.K. Jr."/>
            <person name="Garg J."/>
            <person name="Pearlman R.E."/>
            <person name="Karrer K.M."/>
            <person name="Sun L."/>
            <person name="Manning G."/>
            <person name="Elde N.C."/>
            <person name="Turkewitz A.P."/>
            <person name="Asai D.J."/>
            <person name="Wilkes D.E."/>
            <person name="Wang Y."/>
            <person name="Cai H."/>
            <person name="Collins K."/>
            <person name="Stewart B.A."/>
            <person name="Lee S.R."/>
            <person name="Wilamowska K."/>
            <person name="Weinberg Z."/>
            <person name="Ruzzo W.L."/>
            <person name="Wloga D."/>
            <person name="Gaertig J."/>
            <person name="Frankel J."/>
            <person name="Tsao C.-C."/>
            <person name="Gorovsky M.A."/>
            <person name="Keeling P.J."/>
            <person name="Waller R.F."/>
            <person name="Patron N.J."/>
            <person name="Cherry J.M."/>
            <person name="Stover N.A."/>
            <person name="Krieger C.J."/>
            <person name="del Toro C."/>
            <person name="Ryder H.F."/>
            <person name="Williamson S.C."/>
            <person name="Barbeau R.A."/>
            <person name="Hamilton E.P."/>
            <person name="Orias E."/>
        </authorList>
    </citation>
    <scope>NUCLEOTIDE SEQUENCE [LARGE SCALE GENOMIC DNA]</scope>
    <source>
        <strain evidence="11">SB210</strain>
    </source>
</reference>
<dbReference type="InterPro" id="IPR013525">
    <property type="entry name" value="ABC2_TM"/>
</dbReference>
<feature type="transmembrane region" description="Helical" evidence="8">
    <location>
        <begin position="494"/>
        <end position="513"/>
    </location>
</feature>
<keyword evidence="6 8" id="KW-1133">Transmembrane helix</keyword>
<dbReference type="InterPro" id="IPR017871">
    <property type="entry name" value="ABC_transporter-like_CS"/>
</dbReference>
<dbReference type="HOGENOM" id="CLU_000604_57_8_1"/>
<dbReference type="KEGG" id="tet:TTHERM_01002640"/>
<dbReference type="EMBL" id="GG662361">
    <property type="protein sequence ID" value="EAR83199.2"/>
    <property type="molecule type" value="Genomic_DNA"/>
</dbReference>
<dbReference type="SUPFAM" id="SSF52540">
    <property type="entry name" value="P-loop containing nucleoside triphosphate hydrolases"/>
    <property type="match status" value="1"/>
</dbReference>
<sequence>MSKIISEIQNQIVEEKTSSSMDICYNNLSYSIVQKQKERIILNNISGKFSKGLNAILGGSGAGKTSLLNILSKKISSEKQKIQGKITLNGVEYDNQMFQKFACYVMQEDILLPTLTVREYLEFAANLKLKHLSQQDRLQQVTKIIKLLMLQKCENTLIGDHLNKGISGGEKKRVCIGIELLRNPKVLFLDEPTSGLDSFTAYMIIKMLKDFAYQENRTIIFTIHQPSSDIWELFDQVTLLVEGKFIYNGPRKETVDYFTIKGFSCPKYSNPADYLMNLMQSRDYDIYKKLWIQEENKQEDNSIHLSILQKRDQQNNYNSQKQNNIKDFFYALKILTKRQLLNLKRNRILLKARFFQSLFMNVFLGLIYLDQSSKTSTPQDILQICKSILLIGLGSFFSSMNPQTLAFSSERAVFLKEENSKMYTTLNYYISKTLPEIFVCSWFGLQVSLICYFMYGFGGDASNFFFFALNFMLINNIGSSIGVLSCCLFEQASIAVSFSITFMMPQVLFSGIYKNVNDLPAYVSWCKYLTPTFYSTNAIVNDQFEGKNIPFNPVEQLHYDFNKWLSILILILLYLGINLISFLLLQYRRRALQ</sequence>
<dbReference type="eggNOG" id="KOG0061">
    <property type="taxonomic scope" value="Eukaryota"/>
</dbReference>
<gene>
    <name evidence="10" type="ORF">TTHERM_01002640</name>
</gene>
<evidence type="ECO:0000256" key="7">
    <source>
        <dbReference type="ARBA" id="ARBA00023136"/>
    </source>
</evidence>
<dbReference type="AlphaFoldDB" id="Q22D54"/>
<dbReference type="RefSeq" id="XP_001030862.2">
    <property type="nucleotide sequence ID" value="XM_001030862.2"/>
</dbReference>
<dbReference type="OrthoDB" id="184675at2759"/>
<feature type="transmembrane region" description="Helical" evidence="8">
    <location>
        <begin position="464"/>
        <end position="487"/>
    </location>
</feature>
<feature type="transmembrane region" description="Helical" evidence="8">
    <location>
        <begin position="437"/>
        <end position="458"/>
    </location>
</feature>
<evidence type="ECO:0000256" key="6">
    <source>
        <dbReference type="ARBA" id="ARBA00022989"/>
    </source>
</evidence>
<keyword evidence="11" id="KW-1185">Reference proteome</keyword>
<dbReference type="InterPro" id="IPR003593">
    <property type="entry name" value="AAA+_ATPase"/>
</dbReference>
<dbReference type="GO" id="GO:0140359">
    <property type="term" value="F:ABC-type transporter activity"/>
    <property type="evidence" value="ECO:0007669"/>
    <property type="project" value="InterPro"/>
</dbReference>
<evidence type="ECO:0000256" key="4">
    <source>
        <dbReference type="ARBA" id="ARBA00022741"/>
    </source>
</evidence>
<evidence type="ECO:0000256" key="2">
    <source>
        <dbReference type="ARBA" id="ARBA00022448"/>
    </source>
</evidence>
<dbReference type="SMART" id="SM00382">
    <property type="entry name" value="AAA"/>
    <property type="match status" value="1"/>
</dbReference>
<feature type="transmembrane region" description="Helical" evidence="8">
    <location>
        <begin position="348"/>
        <end position="369"/>
    </location>
</feature>
<dbReference type="InterPro" id="IPR043926">
    <property type="entry name" value="ABCG_dom"/>
</dbReference>
<dbReference type="GO" id="GO:0016020">
    <property type="term" value="C:membrane"/>
    <property type="evidence" value="ECO:0007669"/>
    <property type="project" value="UniProtKB-SubCell"/>
</dbReference>
<feature type="transmembrane region" description="Helical" evidence="8">
    <location>
        <begin position="564"/>
        <end position="585"/>
    </location>
</feature>
<keyword evidence="5" id="KW-0067">ATP-binding</keyword>
<evidence type="ECO:0000256" key="3">
    <source>
        <dbReference type="ARBA" id="ARBA00022692"/>
    </source>
</evidence>
<dbReference type="PROSITE" id="PS50893">
    <property type="entry name" value="ABC_TRANSPORTER_2"/>
    <property type="match status" value="1"/>
</dbReference>